<feature type="transmembrane region" description="Helical" evidence="2">
    <location>
        <begin position="847"/>
        <end position="868"/>
    </location>
</feature>
<dbReference type="InterPro" id="IPR015919">
    <property type="entry name" value="Cadherin-like_sf"/>
</dbReference>
<evidence type="ECO:0008006" key="5">
    <source>
        <dbReference type="Google" id="ProtNLM"/>
    </source>
</evidence>
<evidence type="ECO:0000313" key="3">
    <source>
        <dbReference type="EMBL" id="CDW78009.1"/>
    </source>
</evidence>
<organism evidence="3 4">
    <name type="scientific">Stylonychia lemnae</name>
    <name type="common">Ciliate</name>
    <dbReference type="NCBI Taxonomy" id="5949"/>
    <lineage>
        <taxon>Eukaryota</taxon>
        <taxon>Sar</taxon>
        <taxon>Alveolata</taxon>
        <taxon>Ciliophora</taxon>
        <taxon>Intramacronucleata</taxon>
        <taxon>Spirotrichea</taxon>
        <taxon>Stichotrichia</taxon>
        <taxon>Sporadotrichida</taxon>
        <taxon>Oxytrichidae</taxon>
        <taxon>Stylonychinae</taxon>
        <taxon>Stylonychia</taxon>
    </lineage>
</organism>
<evidence type="ECO:0000256" key="2">
    <source>
        <dbReference type="SAM" id="Phobius"/>
    </source>
</evidence>
<accession>A0A078A6Z2</accession>
<dbReference type="Proteomes" id="UP000039865">
    <property type="component" value="Unassembled WGS sequence"/>
</dbReference>
<feature type="compositionally biased region" description="Basic and acidic residues" evidence="1">
    <location>
        <begin position="1177"/>
        <end position="1190"/>
    </location>
</feature>
<evidence type="ECO:0000256" key="1">
    <source>
        <dbReference type="SAM" id="MobiDB-lite"/>
    </source>
</evidence>
<feature type="region of interest" description="Disordered" evidence="1">
    <location>
        <begin position="1173"/>
        <end position="1203"/>
    </location>
</feature>
<feature type="transmembrane region" description="Helical" evidence="2">
    <location>
        <begin position="817"/>
        <end position="835"/>
    </location>
</feature>
<feature type="transmembrane region" description="Helical" evidence="2">
    <location>
        <begin position="708"/>
        <end position="728"/>
    </location>
</feature>
<keyword evidence="2" id="KW-0472">Membrane</keyword>
<dbReference type="EMBL" id="CCKQ01006689">
    <property type="protein sequence ID" value="CDW78009.1"/>
    <property type="molecule type" value="Genomic_DNA"/>
</dbReference>
<evidence type="ECO:0000313" key="4">
    <source>
        <dbReference type="Proteomes" id="UP000039865"/>
    </source>
</evidence>
<keyword evidence="2" id="KW-0812">Transmembrane</keyword>
<protein>
    <recommendedName>
        <fullName evidence="5">TRP C-terminal domain-containing protein</fullName>
    </recommendedName>
</protein>
<dbReference type="GO" id="GO:0016020">
    <property type="term" value="C:membrane"/>
    <property type="evidence" value="ECO:0007669"/>
    <property type="project" value="InterPro"/>
</dbReference>
<proteinExistence type="predicted"/>
<dbReference type="InterPro" id="IPR013783">
    <property type="entry name" value="Ig-like_fold"/>
</dbReference>
<dbReference type="Gene3D" id="2.60.40.10">
    <property type="entry name" value="Immunoglobulins"/>
    <property type="match status" value="1"/>
</dbReference>
<gene>
    <name evidence="3" type="primary">Contig14909.g15883</name>
    <name evidence="3" type="ORF">STYLEM_6978</name>
</gene>
<feature type="compositionally biased region" description="Basic residues" evidence="1">
    <location>
        <begin position="1125"/>
        <end position="1139"/>
    </location>
</feature>
<dbReference type="GO" id="GO:0005509">
    <property type="term" value="F:calcium ion binding"/>
    <property type="evidence" value="ECO:0007669"/>
    <property type="project" value="InterPro"/>
</dbReference>
<reference evidence="3 4" key="1">
    <citation type="submission" date="2014-06" db="EMBL/GenBank/DDBJ databases">
        <authorList>
            <person name="Swart Estienne"/>
        </authorList>
    </citation>
    <scope>NUCLEOTIDE SEQUENCE [LARGE SCALE GENOMIC DNA]</scope>
    <source>
        <strain evidence="3 4">130c</strain>
    </source>
</reference>
<feature type="transmembrane region" description="Helical" evidence="2">
    <location>
        <begin position="771"/>
        <end position="797"/>
    </location>
</feature>
<feature type="region of interest" description="Disordered" evidence="1">
    <location>
        <begin position="1111"/>
        <end position="1145"/>
    </location>
</feature>
<keyword evidence="4" id="KW-1185">Reference proteome</keyword>
<keyword evidence="2" id="KW-1133">Transmembrane helix</keyword>
<name>A0A078A6Z2_STYLE</name>
<dbReference type="InParanoid" id="A0A078A6Z2"/>
<dbReference type="SUPFAM" id="SSF49313">
    <property type="entry name" value="Cadherin-like"/>
    <property type="match status" value="1"/>
</dbReference>
<dbReference type="AlphaFoldDB" id="A0A078A6Z2"/>
<sequence length="1203" mass="137430">MNVYTSSDAALTFNYYIGSTTSVTLNKVTFDCALVDTSLVTHTLTRDTVNSSPLVLSSGFDTVDFTTFQIDFNTADRSLDTLVMIYQVSAYISSTRQTLFYTYTVTLKKYDCENVVITTSAIGDTTFDIRVGDNFELAAVNWPQTNQALCPFTITLSMVRQENMLSYNTIKKIDVVAPIQFSIQSNGLTLDGTYIVTVSADVPSVIDFVSATGMKSVNLFTDSFVILVPSLCTYNQVTKVPQNEKQLAGLGQAVAYQAQSFVQTYPQCTNLAYSVTGLPSFISFDAATRIFNIFTVDNTKIGIYTIQLTCIDSLTSSTDSTLYQFEIVQKIYTDQENLMDYYIKLKDQDIMIGQQVTKRVYKNVYRAIQFFNVFSLSLDFGQCSQIVKYDNHRLVITADPKDIGMVCDLILYGIRKSDKEDLSYLMNLKIIGPEDKKQTPVSPLDMGNGKITAKIVSITHKGQVTIRFNDTLELPKNISILHLIQTLRIQVRDGINKTIDLKIQNVSSYETLSYSNKDLKLYLEFSDKRRISQICLRQISHQVNTIKKEKQTLLDTPQQNDHYLNSLMILMAGKFSTRLLWRMMAILQLMVSLPLMGTNLPSNVILCFETFIRITSLQIIDKETIKNYAFGYLDSSNDSITDQLQNGDIFQIHLLTFNLNFITLLHDTDTLAFLSTSQQFTRYACETDVYQIQIFIFQEFQEDTQQKFVSISMMAILSFLPVVVYIFLNRNSGKLSEQRFMAKFGTLYLAINPKKSYLVFDSSIFFLRRMIYAVCCIFVVGYGVFQILVTAILTLQILEYQVLFMHLDSKLSNKMEVFNESVFLVITIIILVLVGDLIPDIEMRYQVGWTIVFLAASFFCINVCVIWYKITKRVKKAIKNAIIKIKQRRLIRKQKMTNMGKYLISKHASTPSNKRLLAIQDQSMVNNIISKNPEDFTFFRHPKKDSSADPTAMNINEIKVEQLVPDDQIIQIDEIKQQQVKEKYFSANNLITQMVQKIPYLSILKKSKHVLDSPPARKRHSQMEAYPTSNAIIQLKPSNFGAINAKRRQSVGPINSKKSSLNDISNFSTSRYYNVEESQLQAMMDNISQQLKQFEQQSVRTNDIIDEIPITPRIGPQTAGISTFKPKKKSTVKKKKKKKNQDPTRKLSLMVPKLTNLNSHLVLQNGYMNQNYTPEINRYDEPSARDDTSRRTSRRLMSDYQQY</sequence>